<protein>
    <submittedName>
        <fullName evidence="2">Uncharacterized protein</fullName>
    </submittedName>
</protein>
<comment type="caution">
    <text evidence="2">The sequence shown here is derived from an EMBL/GenBank/DDBJ whole genome shotgun (WGS) entry which is preliminary data.</text>
</comment>
<dbReference type="OrthoDB" id="4187154at2759"/>
<sequence>MRKSIELGRAVLSTSTANFELWLRTLITISPQQKYTNLEQLDASSTLSLLSSGDVWVGRGHGLYIDLDITLRGQHLAGEQLQQLSEAVLEAPAWAQLNLKPSLPCDAVHKPGKLRIMIDHFDDTATLAASQRHRVLSNIPASDVRPPEGISVFSLDSVVLCMDVFELIPRKTAATAKRLKTSTTGNNLSQSMECQYIDNAEHEHTDTLLLSSVPGFSSLSASSTLKRPRAPVSPEKRFATSPIRPPNEDLLGSRLSSQALETRKQQLPPTDVRPTSMQALIDGALRLSILSSINGKTLPGVKVKANTFGTGLADLAPTVWKPGYLS</sequence>
<accession>A0A9P5C4E9</accession>
<keyword evidence="3" id="KW-1185">Reference proteome</keyword>
<dbReference type="AlphaFoldDB" id="A0A9P5C4E9"/>
<feature type="region of interest" description="Disordered" evidence="1">
    <location>
        <begin position="221"/>
        <end position="251"/>
    </location>
</feature>
<evidence type="ECO:0000256" key="1">
    <source>
        <dbReference type="SAM" id="MobiDB-lite"/>
    </source>
</evidence>
<organism evidence="2 3">
    <name type="scientific">Didymella heteroderae</name>
    <dbReference type="NCBI Taxonomy" id="1769908"/>
    <lineage>
        <taxon>Eukaryota</taxon>
        <taxon>Fungi</taxon>
        <taxon>Dikarya</taxon>
        <taxon>Ascomycota</taxon>
        <taxon>Pezizomycotina</taxon>
        <taxon>Dothideomycetes</taxon>
        <taxon>Pleosporomycetidae</taxon>
        <taxon>Pleosporales</taxon>
        <taxon>Pleosporineae</taxon>
        <taxon>Didymellaceae</taxon>
        <taxon>Didymella</taxon>
    </lineage>
</organism>
<reference evidence="2" key="1">
    <citation type="submission" date="2019-04" db="EMBL/GenBank/DDBJ databases">
        <title>Sequencing of skin fungus with MAO and IRED activity.</title>
        <authorList>
            <person name="Marsaioli A.J."/>
            <person name="Bonatto J.M.C."/>
            <person name="Reis Junior O."/>
        </authorList>
    </citation>
    <scope>NUCLEOTIDE SEQUENCE</scope>
    <source>
        <strain evidence="2">28M1</strain>
    </source>
</reference>
<evidence type="ECO:0000313" key="3">
    <source>
        <dbReference type="Proteomes" id="UP000758155"/>
    </source>
</evidence>
<name>A0A9P5C4E9_9PLEO</name>
<proteinExistence type="predicted"/>
<gene>
    <name evidence="2" type="ORF">E8E12_010920</name>
</gene>
<evidence type="ECO:0000313" key="2">
    <source>
        <dbReference type="EMBL" id="KAF3044820.1"/>
    </source>
</evidence>
<dbReference type="EMBL" id="SWKV01000008">
    <property type="protein sequence ID" value="KAF3044820.1"/>
    <property type="molecule type" value="Genomic_DNA"/>
</dbReference>
<dbReference type="Proteomes" id="UP000758155">
    <property type="component" value="Unassembled WGS sequence"/>
</dbReference>